<evidence type="ECO:0000259" key="1">
    <source>
        <dbReference type="PROSITE" id="PS51186"/>
    </source>
</evidence>
<dbReference type="RefSeq" id="WP_249479413.1">
    <property type="nucleotide sequence ID" value="NZ_CP097218.1"/>
</dbReference>
<name>A0ABY4N6S8_9MICO</name>
<dbReference type="PANTHER" id="PTHR43441">
    <property type="entry name" value="RIBOSOMAL-PROTEIN-SERINE ACETYLTRANSFERASE"/>
    <property type="match status" value="1"/>
</dbReference>
<dbReference type="PANTHER" id="PTHR43441:SF10">
    <property type="entry name" value="ACETYLTRANSFERASE"/>
    <property type="match status" value="1"/>
</dbReference>
<dbReference type="InterPro" id="IPR000182">
    <property type="entry name" value="GNAT_dom"/>
</dbReference>
<reference evidence="2" key="1">
    <citation type="submission" date="2022-05" db="EMBL/GenBank/DDBJ databases">
        <title>Genomic analysis of Brachybacterium sp. CBA3104.</title>
        <authorList>
            <person name="Roh S.W."/>
            <person name="Kim Y.B."/>
            <person name="Kim Y."/>
        </authorList>
    </citation>
    <scope>NUCLEOTIDE SEQUENCE</scope>
    <source>
        <strain evidence="2">CBA3104</strain>
    </source>
</reference>
<dbReference type="Gene3D" id="3.40.630.30">
    <property type="match status" value="1"/>
</dbReference>
<accession>A0ABY4N6S8</accession>
<keyword evidence="3" id="KW-1185">Reference proteome</keyword>
<dbReference type="Pfam" id="PF13302">
    <property type="entry name" value="Acetyltransf_3"/>
    <property type="match status" value="1"/>
</dbReference>
<evidence type="ECO:0000313" key="3">
    <source>
        <dbReference type="Proteomes" id="UP001055868"/>
    </source>
</evidence>
<dbReference type="EMBL" id="CP097218">
    <property type="protein sequence ID" value="UQN30255.1"/>
    <property type="molecule type" value="Genomic_DNA"/>
</dbReference>
<protein>
    <submittedName>
        <fullName evidence="2">GNAT family N-acetyltransferase</fullName>
    </submittedName>
</protein>
<evidence type="ECO:0000313" key="2">
    <source>
        <dbReference type="EMBL" id="UQN30255.1"/>
    </source>
</evidence>
<organism evidence="2 3">
    <name type="scientific">Brachybacterium kimchii</name>
    <dbReference type="NCBI Taxonomy" id="2942909"/>
    <lineage>
        <taxon>Bacteria</taxon>
        <taxon>Bacillati</taxon>
        <taxon>Actinomycetota</taxon>
        <taxon>Actinomycetes</taxon>
        <taxon>Micrococcales</taxon>
        <taxon>Dermabacteraceae</taxon>
        <taxon>Brachybacterium</taxon>
    </lineage>
</organism>
<gene>
    <name evidence="2" type="ORF">M4486_02600</name>
</gene>
<dbReference type="InterPro" id="IPR051908">
    <property type="entry name" value="Ribosomal_N-acetyltransferase"/>
</dbReference>
<dbReference type="PROSITE" id="PS51186">
    <property type="entry name" value="GNAT"/>
    <property type="match status" value="1"/>
</dbReference>
<dbReference type="Proteomes" id="UP001055868">
    <property type="component" value="Chromosome"/>
</dbReference>
<dbReference type="InterPro" id="IPR016181">
    <property type="entry name" value="Acyl_CoA_acyltransferase"/>
</dbReference>
<sequence length="183" mass="19997">MSSISRPALSDGVIRLRAEHADDAAAHAATFADPEFLRFSDWHPLLHGEIVERIHGYEVQREEGVGIAFAITAAVDGSVLGEITVNGIDKSRSVASIDYWLTPDARGRGASTRAVRLVAAWALGNLGLERLEITCGPDNVASRRVAERTGFRFEGRLRSHIPFKGHRRDSLLFSLIRQDLAAG</sequence>
<feature type="domain" description="N-acetyltransferase" evidence="1">
    <location>
        <begin position="14"/>
        <end position="174"/>
    </location>
</feature>
<proteinExistence type="predicted"/>
<dbReference type="SUPFAM" id="SSF55729">
    <property type="entry name" value="Acyl-CoA N-acyltransferases (Nat)"/>
    <property type="match status" value="1"/>
</dbReference>